<feature type="transmembrane region" description="Helical" evidence="7">
    <location>
        <begin position="155"/>
        <end position="175"/>
    </location>
</feature>
<dbReference type="EMBL" id="JBHSOW010000024">
    <property type="protein sequence ID" value="MFC5648816.1"/>
    <property type="molecule type" value="Genomic_DNA"/>
</dbReference>
<evidence type="ECO:0000256" key="1">
    <source>
        <dbReference type="ARBA" id="ARBA00004651"/>
    </source>
</evidence>
<keyword evidence="5 7" id="KW-1133">Transmembrane helix</keyword>
<dbReference type="PANTHER" id="PTHR40074">
    <property type="entry name" value="O-ACETYLTRANSFERASE WECH"/>
    <property type="match status" value="1"/>
</dbReference>
<accession>A0ABW0VSJ4</accession>
<feature type="transmembrane region" description="Helical" evidence="7">
    <location>
        <begin position="368"/>
        <end position="391"/>
    </location>
</feature>
<keyword evidence="9" id="KW-0808">Transferase</keyword>
<keyword evidence="3" id="KW-1003">Cell membrane</keyword>
<evidence type="ECO:0000256" key="2">
    <source>
        <dbReference type="ARBA" id="ARBA00007400"/>
    </source>
</evidence>
<keyword evidence="10" id="KW-1185">Reference proteome</keyword>
<dbReference type="Proteomes" id="UP001596047">
    <property type="component" value="Unassembled WGS sequence"/>
</dbReference>
<feature type="transmembrane region" description="Helical" evidence="7">
    <location>
        <begin position="301"/>
        <end position="324"/>
    </location>
</feature>
<evidence type="ECO:0000313" key="10">
    <source>
        <dbReference type="Proteomes" id="UP001596047"/>
    </source>
</evidence>
<gene>
    <name evidence="9" type="ORF">ACFPYJ_06680</name>
</gene>
<comment type="caution">
    <text evidence="9">The sequence shown here is derived from an EMBL/GenBank/DDBJ whole genome shotgun (WGS) entry which is preliminary data.</text>
</comment>
<organism evidence="9 10">
    <name type="scientific">Paenibacillus solisilvae</name>
    <dbReference type="NCBI Taxonomy" id="2486751"/>
    <lineage>
        <taxon>Bacteria</taxon>
        <taxon>Bacillati</taxon>
        <taxon>Bacillota</taxon>
        <taxon>Bacilli</taxon>
        <taxon>Bacillales</taxon>
        <taxon>Paenibacillaceae</taxon>
        <taxon>Paenibacillus</taxon>
    </lineage>
</organism>
<feature type="transmembrane region" description="Helical" evidence="7">
    <location>
        <begin position="35"/>
        <end position="55"/>
    </location>
</feature>
<proteinExistence type="inferred from homology"/>
<feature type="transmembrane region" description="Helical" evidence="7">
    <location>
        <begin position="264"/>
        <end position="281"/>
    </location>
</feature>
<comment type="similarity">
    <text evidence="2">Belongs to the acyltransferase 3 family.</text>
</comment>
<evidence type="ECO:0000256" key="6">
    <source>
        <dbReference type="ARBA" id="ARBA00023136"/>
    </source>
</evidence>
<evidence type="ECO:0000313" key="9">
    <source>
        <dbReference type="EMBL" id="MFC5648816.1"/>
    </source>
</evidence>
<sequence length="424" mass="48386">MSLPQRAGALSGPQIGLKTDLLPAKKKERIEEVTLLRAFAFLAITLQHCIAEYIYRADILQPDAIMLAMLFDFTRFGTPTFVFLSGLLLFYNNNSGKLAYWPFVRNKLTAIYLPFLCWTVIYWIAVQLISFGQLGNPADWPRTLLHQLFQPTNGYHLWFILMIFQYYLLFPLFAFAVNKVRRKLQEMPGGASFRSVFLIVAVLGALYGILMWLSSYRMPDWAAEWGGFWADVLSYRTYYFVFYFFYFLLGAVCAFGLQRWRRFVENGFIGFGFAFIALYIWQGHEFLNYSTEQMNLNFAGYLRPLTFVLIVFQLLVLYGIVLVVQKKGGAARKVMHFIGTYSFGGFLAHAFVLMLISSITRPLVLTGYHLPAAALTFIATAAGSIALAKLLSKLSFGHWLIGTTGKQAKRNRMEAAPVKHTFPQ</sequence>
<dbReference type="PANTHER" id="PTHR40074:SF2">
    <property type="entry name" value="O-ACETYLTRANSFERASE WECH"/>
    <property type="match status" value="1"/>
</dbReference>
<dbReference type="Pfam" id="PF01757">
    <property type="entry name" value="Acyl_transf_3"/>
    <property type="match status" value="1"/>
</dbReference>
<feature type="domain" description="Acyltransferase 3" evidence="8">
    <location>
        <begin position="32"/>
        <end position="387"/>
    </location>
</feature>
<evidence type="ECO:0000256" key="3">
    <source>
        <dbReference type="ARBA" id="ARBA00022475"/>
    </source>
</evidence>
<dbReference type="RefSeq" id="WP_379187306.1">
    <property type="nucleotide sequence ID" value="NZ_JBHSOW010000024.1"/>
</dbReference>
<feature type="transmembrane region" description="Helical" evidence="7">
    <location>
        <begin position="238"/>
        <end position="257"/>
    </location>
</feature>
<feature type="transmembrane region" description="Helical" evidence="7">
    <location>
        <begin position="67"/>
        <end position="91"/>
    </location>
</feature>
<feature type="transmembrane region" description="Helical" evidence="7">
    <location>
        <begin position="336"/>
        <end position="356"/>
    </location>
</feature>
<keyword evidence="6 7" id="KW-0472">Membrane</keyword>
<keyword evidence="9" id="KW-0012">Acyltransferase</keyword>
<feature type="transmembrane region" description="Helical" evidence="7">
    <location>
        <begin position="196"/>
        <end position="218"/>
    </location>
</feature>
<reference evidence="10" key="1">
    <citation type="journal article" date="2019" name="Int. J. Syst. Evol. Microbiol.">
        <title>The Global Catalogue of Microorganisms (GCM) 10K type strain sequencing project: providing services to taxonomists for standard genome sequencing and annotation.</title>
        <authorList>
            <consortium name="The Broad Institute Genomics Platform"/>
            <consortium name="The Broad Institute Genome Sequencing Center for Infectious Disease"/>
            <person name="Wu L."/>
            <person name="Ma J."/>
        </authorList>
    </citation>
    <scope>NUCLEOTIDE SEQUENCE [LARGE SCALE GENOMIC DNA]</scope>
    <source>
        <strain evidence="10">CGMCC 1.3240</strain>
    </source>
</reference>
<feature type="transmembrane region" description="Helical" evidence="7">
    <location>
        <begin position="111"/>
        <end position="135"/>
    </location>
</feature>
<keyword evidence="4 7" id="KW-0812">Transmembrane</keyword>
<protein>
    <submittedName>
        <fullName evidence="9">Acyltransferase</fullName>
    </submittedName>
</protein>
<name>A0ABW0VSJ4_9BACL</name>
<dbReference type="InterPro" id="IPR002656">
    <property type="entry name" value="Acyl_transf_3_dom"/>
</dbReference>
<evidence type="ECO:0000259" key="8">
    <source>
        <dbReference type="Pfam" id="PF01757"/>
    </source>
</evidence>
<evidence type="ECO:0000256" key="5">
    <source>
        <dbReference type="ARBA" id="ARBA00022989"/>
    </source>
</evidence>
<comment type="subcellular location">
    <subcellularLocation>
        <location evidence="1">Cell membrane</location>
        <topology evidence="1">Multi-pass membrane protein</topology>
    </subcellularLocation>
</comment>
<evidence type="ECO:0000256" key="4">
    <source>
        <dbReference type="ARBA" id="ARBA00022692"/>
    </source>
</evidence>
<dbReference type="GO" id="GO:0016746">
    <property type="term" value="F:acyltransferase activity"/>
    <property type="evidence" value="ECO:0007669"/>
    <property type="project" value="UniProtKB-KW"/>
</dbReference>
<evidence type="ECO:0000256" key="7">
    <source>
        <dbReference type="SAM" id="Phobius"/>
    </source>
</evidence>